<dbReference type="PANTHER" id="PTHR46077">
    <property type="entry name" value="E3 UBIQUITIN-PROTEIN LIGASE TOPORS"/>
    <property type="match status" value="1"/>
</dbReference>
<dbReference type="EMBL" id="JAKWFO010000014">
    <property type="protein sequence ID" value="KAI9632201.1"/>
    <property type="molecule type" value="Genomic_DNA"/>
</dbReference>
<dbReference type="EC" id="2.3.2.27" evidence="2"/>
<dbReference type="PROSITE" id="PS00518">
    <property type="entry name" value="ZF_RING_1"/>
    <property type="match status" value="1"/>
</dbReference>
<feature type="region of interest" description="Disordered" evidence="11">
    <location>
        <begin position="331"/>
        <end position="429"/>
    </location>
</feature>
<sequence length="734" mass="83524">MVGLDPEPKGRPGFLADQVVDEAEGFLLDHALFSPPRRWPPLAPEETQSARLQSKAKKMDWEDEARRAPMGEDDPMDGAHHHSPAAEGESNKERCVICLMELRDRTIVGVCGHEFCFECIGVWANQSRRCPLCSADMAPFLLHDLDNPVPTKFYLPPLPTRQITSFNLPGPSRRVAERPHPAFEKTEPDELDLQIERRKEIYQHGLYCKHIGSNAQTRYRPNPTPHEIANSPQLIQRTTAFLRRELRVWSHADAEYLTSHILSLIKAVDIRSDVAIRLLAEFLDPPAVQGRASSSAPGIPNGPEHFAHELYSWLRSPFKELRQWDLVAQYDSPDAEEEPEQDRDLPAEKERSRSISPEDQPPKKRSRSRSVSPSPSLSSRSYSYSSRSRSRSRYRSESSYSRSPSPRPKRDSYKRDRSPPRHSPSRRAWNEADHWVDPDILAERAERQRRIEERMERKRIERAAEVQPWTGRGMRPWGAPVVPKERIELLPDKPDPPVTALRAEVEEAAQNALSIKGAAVVPNRRLTLKERLAVARGEPIPADAEPAPAPVPQSPFLTLKERLAKAKAEALGLAQTPLPENPAEITAEDLLETSPTAPSAPRRSISGLKETVRARLRLRLKLESERANFRHNIAESRAQELRRQLLEAKVTRQAAETDAVLRRMDRLDWQKEVRRRLMVEKMLQAETEGEKRARELKEKLSAEKRRKMLREVLLARKRASVVGDVEGEDGAAMI</sequence>
<feature type="domain" description="RING-type" evidence="12">
    <location>
        <begin position="95"/>
        <end position="134"/>
    </location>
</feature>
<feature type="compositionally biased region" description="Basic and acidic residues" evidence="11">
    <location>
        <begin position="342"/>
        <end position="353"/>
    </location>
</feature>
<comment type="caution">
    <text evidence="13">The sequence shown here is derived from an EMBL/GenBank/DDBJ whole genome shotgun (WGS) entry which is preliminary data.</text>
</comment>
<dbReference type="InterPro" id="IPR001841">
    <property type="entry name" value="Znf_RING"/>
</dbReference>
<evidence type="ECO:0000259" key="12">
    <source>
        <dbReference type="PROSITE" id="PS50089"/>
    </source>
</evidence>
<dbReference type="InterPro" id="IPR017907">
    <property type="entry name" value="Znf_RING_CS"/>
</dbReference>
<feature type="region of interest" description="Disordered" evidence="11">
    <location>
        <begin position="37"/>
        <end position="87"/>
    </location>
</feature>
<evidence type="ECO:0000313" key="13">
    <source>
        <dbReference type="EMBL" id="KAI9632201.1"/>
    </source>
</evidence>
<reference evidence="13" key="1">
    <citation type="journal article" date="2022" name="G3 (Bethesda)">
        <title>High quality genome of the basidiomycete yeast Dioszegia hungarica PDD-24b-2 isolated from cloud water.</title>
        <authorList>
            <person name="Jarrige D."/>
            <person name="Haridas S."/>
            <person name="Bleykasten-Grosshans C."/>
            <person name="Joly M."/>
            <person name="Nadalig T."/>
            <person name="Sancelme M."/>
            <person name="Vuilleumier S."/>
            <person name="Grigoriev I.V."/>
            <person name="Amato P."/>
            <person name="Bringel F."/>
        </authorList>
    </citation>
    <scope>NUCLEOTIDE SEQUENCE</scope>
    <source>
        <strain evidence="13">PDD-24b-2</strain>
    </source>
</reference>
<evidence type="ECO:0000256" key="1">
    <source>
        <dbReference type="ARBA" id="ARBA00000900"/>
    </source>
</evidence>
<dbReference type="SMART" id="SM00184">
    <property type="entry name" value="RING"/>
    <property type="match status" value="1"/>
</dbReference>
<keyword evidence="4" id="KW-0479">Metal-binding</keyword>
<dbReference type="PROSITE" id="PS50089">
    <property type="entry name" value="ZF_RING_2"/>
    <property type="match status" value="1"/>
</dbReference>
<keyword evidence="14" id="KW-1185">Reference proteome</keyword>
<evidence type="ECO:0000256" key="10">
    <source>
        <dbReference type="SAM" id="Coils"/>
    </source>
</evidence>
<keyword evidence="6" id="KW-0862">Zinc</keyword>
<evidence type="ECO:0000256" key="4">
    <source>
        <dbReference type="ARBA" id="ARBA00022723"/>
    </source>
</evidence>
<evidence type="ECO:0000256" key="9">
    <source>
        <dbReference type="PROSITE-ProRule" id="PRU00175"/>
    </source>
</evidence>
<feature type="compositionally biased region" description="Low complexity" evidence="11">
    <location>
        <begin position="369"/>
        <end position="387"/>
    </location>
</feature>
<dbReference type="GO" id="GO:0061630">
    <property type="term" value="F:ubiquitin protein ligase activity"/>
    <property type="evidence" value="ECO:0007669"/>
    <property type="project" value="UniProtKB-EC"/>
</dbReference>
<dbReference type="GO" id="GO:0006513">
    <property type="term" value="P:protein monoubiquitination"/>
    <property type="evidence" value="ECO:0007669"/>
    <property type="project" value="TreeGrafter"/>
</dbReference>
<feature type="coiled-coil region" evidence="10">
    <location>
        <begin position="631"/>
        <end position="658"/>
    </location>
</feature>
<feature type="compositionally biased region" description="Basic and acidic residues" evidence="11">
    <location>
        <begin position="57"/>
        <end position="70"/>
    </location>
</feature>
<comment type="catalytic activity">
    <reaction evidence="1">
        <text>S-ubiquitinyl-[E2 ubiquitin-conjugating enzyme]-L-cysteine + [acceptor protein]-L-lysine = [E2 ubiquitin-conjugating enzyme]-L-cysteine + N(6)-ubiquitinyl-[acceptor protein]-L-lysine.</text>
        <dbReference type="EC" id="2.3.2.27"/>
    </reaction>
</comment>
<dbReference type="RefSeq" id="XP_052941978.1">
    <property type="nucleotide sequence ID" value="XM_053087967.1"/>
</dbReference>
<evidence type="ECO:0000256" key="5">
    <source>
        <dbReference type="ARBA" id="ARBA00022771"/>
    </source>
</evidence>
<dbReference type="Pfam" id="PF13639">
    <property type="entry name" value="zf-RING_2"/>
    <property type="match status" value="1"/>
</dbReference>
<keyword evidence="5 9" id="KW-0863">Zinc-finger</keyword>
<name>A0AA38H3Y2_9TREE</name>
<dbReference type="SUPFAM" id="SSF57850">
    <property type="entry name" value="RING/U-box"/>
    <property type="match status" value="1"/>
</dbReference>
<dbReference type="GeneID" id="77727172"/>
<dbReference type="InterPro" id="IPR013083">
    <property type="entry name" value="Znf_RING/FYVE/PHD"/>
</dbReference>
<evidence type="ECO:0000313" key="14">
    <source>
        <dbReference type="Proteomes" id="UP001164286"/>
    </source>
</evidence>
<protein>
    <recommendedName>
        <fullName evidence="2">RING-type E3 ubiquitin transferase</fullName>
        <ecNumber evidence="2">2.3.2.27</ecNumber>
    </recommendedName>
</protein>
<accession>A0AA38H3Y2</accession>
<evidence type="ECO:0000256" key="7">
    <source>
        <dbReference type="ARBA" id="ARBA00023015"/>
    </source>
</evidence>
<keyword evidence="10" id="KW-0175">Coiled coil</keyword>
<evidence type="ECO:0000256" key="8">
    <source>
        <dbReference type="ARBA" id="ARBA00023163"/>
    </source>
</evidence>
<dbReference type="Proteomes" id="UP001164286">
    <property type="component" value="Unassembled WGS sequence"/>
</dbReference>
<evidence type="ECO:0000256" key="3">
    <source>
        <dbReference type="ARBA" id="ARBA00022679"/>
    </source>
</evidence>
<keyword evidence="3" id="KW-0808">Transferase</keyword>
<evidence type="ECO:0000256" key="6">
    <source>
        <dbReference type="ARBA" id="ARBA00022833"/>
    </source>
</evidence>
<feature type="compositionally biased region" description="Basic and acidic residues" evidence="11">
    <location>
        <begin position="408"/>
        <end position="419"/>
    </location>
</feature>
<keyword evidence="8" id="KW-0804">Transcription</keyword>
<dbReference type="Gene3D" id="3.30.40.10">
    <property type="entry name" value="Zinc/RING finger domain, C3HC4 (zinc finger)"/>
    <property type="match status" value="1"/>
</dbReference>
<proteinExistence type="predicted"/>
<evidence type="ECO:0000256" key="11">
    <source>
        <dbReference type="SAM" id="MobiDB-lite"/>
    </source>
</evidence>
<dbReference type="PANTHER" id="PTHR46077:SF1">
    <property type="entry name" value="TOP1 BINDING ARGININE_SERINE RICH PROTEIN, E3 UBIQUITIN LIGASE"/>
    <property type="match status" value="1"/>
</dbReference>
<dbReference type="GO" id="GO:0000209">
    <property type="term" value="P:protein polyubiquitination"/>
    <property type="evidence" value="ECO:0007669"/>
    <property type="project" value="TreeGrafter"/>
</dbReference>
<keyword evidence="7" id="KW-0805">Transcription regulation</keyword>
<dbReference type="AlphaFoldDB" id="A0AA38H3Y2"/>
<gene>
    <name evidence="13" type="ORF">MKK02DRAFT_30074</name>
</gene>
<evidence type="ECO:0000256" key="2">
    <source>
        <dbReference type="ARBA" id="ARBA00012483"/>
    </source>
</evidence>
<dbReference type="GO" id="GO:0008270">
    <property type="term" value="F:zinc ion binding"/>
    <property type="evidence" value="ECO:0007669"/>
    <property type="project" value="UniProtKB-KW"/>
</dbReference>
<organism evidence="13 14">
    <name type="scientific">Dioszegia hungarica</name>
    <dbReference type="NCBI Taxonomy" id="4972"/>
    <lineage>
        <taxon>Eukaryota</taxon>
        <taxon>Fungi</taxon>
        <taxon>Dikarya</taxon>
        <taxon>Basidiomycota</taxon>
        <taxon>Agaricomycotina</taxon>
        <taxon>Tremellomycetes</taxon>
        <taxon>Tremellales</taxon>
        <taxon>Bulleribasidiaceae</taxon>
        <taxon>Dioszegia</taxon>
    </lineage>
</organism>